<dbReference type="NCBIfam" id="NF003154">
    <property type="entry name" value="PRK04123.1"/>
    <property type="match status" value="1"/>
</dbReference>
<evidence type="ECO:0000256" key="7">
    <source>
        <dbReference type="HAMAP-Rule" id="MF_00520"/>
    </source>
</evidence>
<sequence>MEKYTIGIDFGTESGRVLIVNIDDGSIKGQCVIPYAHGVITEMLPTNDGTRLPRDYALQHPGDYLEVIMKGIPHAIKDANISSSQIIGIGIDFTSSTMVAVDEKGKPLCFHKEFQNNPHAWVKLWKHHGPKKETEEMFKLASSHKESWLKNYGYNISTEWFIPKCYEVFCKDREVYEKASLFLEAGDWIVSQLTGKVVRSNCSLGFKAFWNENSGFPVQFFEKLHPEFKNIVSSKLKGKIGYIGEKAGVLTDEMSSLLGLPKNLPVAVAIIDAHSAVLGVGSSKPHQLTMVMGTSTCHIMLSKKEIHIPGISGVVKNSIIPRLYAYEAGQSAVGDLFGWFAKQVPESLMKEAKEQGISVFDLLEKKASHLEPGQSGLIALDWHNGNRSILSDADLSGMIVGLTLASKPEDIYRAYMEATAFGAKIIISNYEQAGLKINEIFACGGLPQKNDLLMQIYADVLNKEIIVSASDYTPAVGAAILGSVAAGKENGGYDSVEEAVEKMKQPILKTYKPILSHVEKYKKLFQIYQQLHNYFGITKKSWMKDLKSL</sequence>
<comment type="similarity">
    <text evidence="7 9">Belongs to the ribulokinase family.</text>
</comment>
<dbReference type="EC" id="2.7.1.16" evidence="7 8"/>
<name>A0A161WUU5_9BACI</name>
<dbReference type="CDD" id="cd07781">
    <property type="entry name" value="ASKHA_NBD_FGGY_L-RBK"/>
    <property type="match status" value="1"/>
</dbReference>
<evidence type="ECO:0000313" key="13">
    <source>
        <dbReference type="Proteomes" id="UP000214606"/>
    </source>
</evidence>
<accession>A0A161WUU5</accession>
<evidence type="ECO:0000256" key="4">
    <source>
        <dbReference type="ARBA" id="ARBA00022840"/>
    </source>
</evidence>
<dbReference type="Proteomes" id="UP000214606">
    <property type="component" value="Chromosome"/>
</dbReference>
<dbReference type="Pfam" id="PF02782">
    <property type="entry name" value="FGGY_C"/>
    <property type="match status" value="1"/>
</dbReference>
<dbReference type="InterPro" id="IPR005929">
    <property type="entry name" value="Ribulokinase"/>
</dbReference>
<dbReference type="RefSeq" id="WP_066250957.1">
    <property type="nucleotide sequence ID" value="NZ_CP017703.1"/>
</dbReference>
<reference evidence="12 13" key="1">
    <citation type="submission" date="2016-10" db="EMBL/GenBank/DDBJ databases">
        <title>The whole genome sequencing and assembly of Aeribacillus pallidus KCTC3564 strain.</title>
        <authorList>
            <person name="Lee Y.-J."/>
            <person name="Park M.-K."/>
            <person name="Yi H."/>
            <person name="Bahn Y.-S."/>
            <person name="Kim J.F."/>
            <person name="Lee D.-W."/>
        </authorList>
    </citation>
    <scope>NUCLEOTIDE SEQUENCE [LARGE SCALE GENOMIC DNA]</scope>
    <source>
        <strain evidence="12 13">KCTC3564</strain>
    </source>
</reference>
<evidence type="ECO:0000256" key="3">
    <source>
        <dbReference type="ARBA" id="ARBA00022777"/>
    </source>
</evidence>
<evidence type="ECO:0000256" key="8">
    <source>
        <dbReference type="NCBIfam" id="TIGR01234"/>
    </source>
</evidence>
<keyword evidence="3 7" id="KW-0418">Kinase</keyword>
<dbReference type="PANTHER" id="PTHR43435:SF4">
    <property type="entry name" value="FGGY CARBOHYDRATE KINASE DOMAIN-CONTAINING PROTEIN"/>
    <property type="match status" value="1"/>
</dbReference>
<protein>
    <recommendedName>
        <fullName evidence="7 8">Ribulokinase</fullName>
        <ecNumber evidence="7 8">2.7.1.16</ecNumber>
    </recommendedName>
</protein>
<dbReference type="KEGG" id="apak:AP3564_02705"/>
<dbReference type="Pfam" id="PF00370">
    <property type="entry name" value="FGGY_N"/>
    <property type="match status" value="1"/>
</dbReference>
<dbReference type="UniPathway" id="UPA00145">
    <property type="reaction ID" value="UER00566"/>
</dbReference>
<gene>
    <name evidence="7" type="primary">araB</name>
    <name evidence="12" type="ORF">AP3564_02705</name>
</gene>
<evidence type="ECO:0000256" key="1">
    <source>
        <dbReference type="ARBA" id="ARBA00022679"/>
    </source>
</evidence>
<evidence type="ECO:0000259" key="10">
    <source>
        <dbReference type="Pfam" id="PF00370"/>
    </source>
</evidence>
<comment type="pathway">
    <text evidence="7 9">Carbohydrate degradation; L-arabinose degradation via L-ribulose; D-xylulose 5-phosphate from L-arabinose (bacterial route): step 2/3.</text>
</comment>
<evidence type="ECO:0000256" key="2">
    <source>
        <dbReference type="ARBA" id="ARBA00022741"/>
    </source>
</evidence>
<evidence type="ECO:0000256" key="6">
    <source>
        <dbReference type="ARBA" id="ARBA00023277"/>
    </source>
</evidence>
<dbReference type="SUPFAM" id="SSF53067">
    <property type="entry name" value="Actin-like ATPase domain"/>
    <property type="match status" value="2"/>
</dbReference>
<dbReference type="GO" id="GO:0005524">
    <property type="term" value="F:ATP binding"/>
    <property type="evidence" value="ECO:0007669"/>
    <property type="project" value="UniProtKB-UniRule"/>
</dbReference>
<dbReference type="GO" id="GO:0019150">
    <property type="term" value="F:D-ribulokinase activity"/>
    <property type="evidence" value="ECO:0007669"/>
    <property type="project" value="TreeGrafter"/>
</dbReference>
<organism evidence="12 13">
    <name type="scientific">Aeribacillus pallidus</name>
    <dbReference type="NCBI Taxonomy" id="33936"/>
    <lineage>
        <taxon>Bacteria</taxon>
        <taxon>Bacillati</taxon>
        <taxon>Bacillota</taxon>
        <taxon>Bacilli</taxon>
        <taxon>Bacillales</taxon>
        <taxon>Bacillaceae</taxon>
        <taxon>Aeribacillus</taxon>
    </lineage>
</organism>
<accession>A0A223E2C2</accession>
<comment type="catalytic activity">
    <reaction evidence="7 9">
        <text>L-ribulose + ATP = L-ribulose 5-phosphate + ADP + H(+)</text>
        <dbReference type="Rhea" id="RHEA:22072"/>
        <dbReference type="ChEBI" id="CHEBI:15378"/>
        <dbReference type="ChEBI" id="CHEBI:16880"/>
        <dbReference type="ChEBI" id="CHEBI:30616"/>
        <dbReference type="ChEBI" id="CHEBI:58226"/>
        <dbReference type="ChEBI" id="CHEBI:456216"/>
        <dbReference type="EC" id="2.7.1.16"/>
    </reaction>
</comment>
<proteinExistence type="inferred from homology"/>
<dbReference type="PIRSF" id="PIRSF000538">
    <property type="entry name" value="GlpK"/>
    <property type="match status" value="1"/>
</dbReference>
<dbReference type="InterPro" id="IPR018484">
    <property type="entry name" value="FGGY_N"/>
</dbReference>
<dbReference type="GeneID" id="301127258"/>
<dbReference type="GO" id="GO:0008741">
    <property type="term" value="F:ribulokinase activity"/>
    <property type="evidence" value="ECO:0007669"/>
    <property type="project" value="UniProtKB-UniRule"/>
</dbReference>
<dbReference type="AlphaFoldDB" id="A0A161WUU5"/>
<feature type="domain" description="Carbohydrate kinase FGGY C-terminal" evidence="11">
    <location>
        <begin position="289"/>
        <end position="486"/>
    </location>
</feature>
<keyword evidence="2 7" id="KW-0547">Nucleotide-binding</keyword>
<keyword evidence="6 7" id="KW-0119">Carbohydrate metabolism</keyword>
<dbReference type="InterPro" id="IPR018485">
    <property type="entry name" value="FGGY_C"/>
</dbReference>
<comment type="catalytic activity">
    <reaction evidence="7">
        <text>D-ribulose + ATP = D-ribulose 5-phosphate + ADP + H(+)</text>
        <dbReference type="Rhea" id="RHEA:17601"/>
        <dbReference type="ChEBI" id="CHEBI:15378"/>
        <dbReference type="ChEBI" id="CHEBI:17173"/>
        <dbReference type="ChEBI" id="CHEBI:30616"/>
        <dbReference type="ChEBI" id="CHEBI:58121"/>
        <dbReference type="ChEBI" id="CHEBI:456216"/>
        <dbReference type="EC" id="2.7.1.16"/>
    </reaction>
</comment>
<evidence type="ECO:0000259" key="11">
    <source>
        <dbReference type="Pfam" id="PF02782"/>
    </source>
</evidence>
<dbReference type="HAMAP" id="MF_00520">
    <property type="entry name" value="Ribulokinase"/>
    <property type="match status" value="1"/>
</dbReference>
<dbReference type="Gene3D" id="3.30.420.40">
    <property type="match status" value="2"/>
</dbReference>
<keyword evidence="4 7" id="KW-0067">ATP-binding</keyword>
<dbReference type="InterPro" id="IPR043129">
    <property type="entry name" value="ATPase_NBD"/>
</dbReference>
<dbReference type="InterPro" id="IPR000577">
    <property type="entry name" value="Carb_kinase_FGGY"/>
</dbReference>
<dbReference type="EMBL" id="CP017703">
    <property type="protein sequence ID" value="ASS89305.1"/>
    <property type="molecule type" value="Genomic_DNA"/>
</dbReference>
<evidence type="ECO:0000256" key="5">
    <source>
        <dbReference type="ARBA" id="ARBA00022935"/>
    </source>
</evidence>
<keyword evidence="1 7" id="KW-0808">Transferase</keyword>
<dbReference type="GO" id="GO:0019569">
    <property type="term" value="P:L-arabinose catabolic process to D-xylulose 5-phosphate"/>
    <property type="evidence" value="ECO:0007669"/>
    <property type="project" value="UniProtKB-UniRule"/>
</dbReference>
<dbReference type="PANTHER" id="PTHR43435">
    <property type="entry name" value="RIBULOKINASE"/>
    <property type="match status" value="1"/>
</dbReference>
<dbReference type="GO" id="GO:0005737">
    <property type="term" value="C:cytoplasm"/>
    <property type="evidence" value="ECO:0007669"/>
    <property type="project" value="TreeGrafter"/>
</dbReference>
<evidence type="ECO:0000313" key="12">
    <source>
        <dbReference type="EMBL" id="ASS89305.1"/>
    </source>
</evidence>
<feature type="domain" description="Carbohydrate kinase FGGY N-terminal" evidence="10">
    <location>
        <begin position="4"/>
        <end position="279"/>
    </location>
</feature>
<dbReference type="NCBIfam" id="TIGR01234">
    <property type="entry name" value="L-ribulokinase"/>
    <property type="match status" value="1"/>
</dbReference>
<keyword evidence="5 7" id="KW-0054">Arabinose catabolism</keyword>
<evidence type="ECO:0000256" key="9">
    <source>
        <dbReference type="RuleBase" id="RU003455"/>
    </source>
</evidence>